<dbReference type="EMBL" id="BBQY01000039">
    <property type="protein sequence ID" value="GBH32503.1"/>
    <property type="molecule type" value="Genomic_DNA"/>
</dbReference>
<reference evidence="1 2" key="1">
    <citation type="submission" date="2014-12" db="EMBL/GenBank/DDBJ databases">
        <title>Whole genome sequencing of Sphingobium xenophagum OW59.</title>
        <authorList>
            <person name="Ohta Y."/>
            <person name="Nishi S."/>
            <person name="Hatada Y."/>
        </authorList>
    </citation>
    <scope>NUCLEOTIDE SEQUENCE [LARGE SCALE GENOMIC DNA]</scope>
    <source>
        <strain evidence="1 2">OW59</strain>
    </source>
</reference>
<comment type="caution">
    <text evidence="1">The sequence shown here is derived from an EMBL/GenBank/DDBJ whole genome shotgun (WGS) entry which is preliminary data.</text>
</comment>
<evidence type="ECO:0000313" key="1">
    <source>
        <dbReference type="EMBL" id="GBH32503.1"/>
    </source>
</evidence>
<keyword evidence="2" id="KW-1185">Reference proteome</keyword>
<accession>A0A401J7B9</accession>
<gene>
    <name evidence="1" type="ORF">MBESOW_P3734</name>
</gene>
<protein>
    <submittedName>
        <fullName evidence="1">Uncharacterized protein</fullName>
    </submittedName>
</protein>
<name>A0A401J7B9_SPHXE</name>
<sequence>MHFLKSHRPDGPFGGVVVDLEPAVIEEPGKARPALERLFHRIARCRSSHHVRCGGGEPGMELVDQWTGSLLPDDKAFLGCAPPDCFSMRWISAMRCKASCATGASLPASMKPRRR</sequence>
<dbReference type="AlphaFoldDB" id="A0A401J7B9"/>
<proteinExistence type="predicted"/>
<dbReference type="Proteomes" id="UP000290975">
    <property type="component" value="Unassembled WGS sequence"/>
</dbReference>
<organism evidence="1 2">
    <name type="scientific">Sphingobium xenophagum</name>
    <dbReference type="NCBI Taxonomy" id="121428"/>
    <lineage>
        <taxon>Bacteria</taxon>
        <taxon>Pseudomonadati</taxon>
        <taxon>Pseudomonadota</taxon>
        <taxon>Alphaproteobacteria</taxon>
        <taxon>Sphingomonadales</taxon>
        <taxon>Sphingomonadaceae</taxon>
        <taxon>Sphingobium</taxon>
    </lineage>
</organism>
<evidence type="ECO:0000313" key="2">
    <source>
        <dbReference type="Proteomes" id="UP000290975"/>
    </source>
</evidence>